<dbReference type="PANTHER" id="PTHR22854">
    <property type="entry name" value="TRYPTOPHAN BIOSYNTHESIS PROTEIN"/>
    <property type="match status" value="1"/>
</dbReference>
<evidence type="ECO:0000256" key="4">
    <source>
        <dbReference type="ARBA" id="ARBA00022605"/>
    </source>
</evidence>
<comment type="catalytic activity">
    <reaction evidence="1">
        <text>1-(2-carboxyphenylamino)-1-deoxy-D-ribulose 5-phosphate + H(+) = (1S,2R)-1-C-(indol-3-yl)glycerol 3-phosphate + CO2 + H2O</text>
        <dbReference type="Rhea" id="RHEA:23476"/>
        <dbReference type="ChEBI" id="CHEBI:15377"/>
        <dbReference type="ChEBI" id="CHEBI:15378"/>
        <dbReference type="ChEBI" id="CHEBI:16526"/>
        <dbReference type="ChEBI" id="CHEBI:58613"/>
        <dbReference type="ChEBI" id="CHEBI:58866"/>
        <dbReference type="EC" id="4.1.1.48"/>
    </reaction>
</comment>
<evidence type="ECO:0000259" key="9">
    <source>
        <dbReference type="Pfam" id="PF00218"/>
    </source>
</evidence>
<proteinExistence type="predicted"/>
<dbReference type="EMBL" id="PYGF01000002">
    <property type="protein sequence ID" value="PSL06478.1"/>
    <property type="molecule type" value="Genomic_DNA"/>
</dbReference>
<dbReference type="GO" id="GO:0000162">
    <property type="term" value="P:L-tryptophan biosynthetic process"/>
    <property type="evidence" value="ECO:0007669"/>
    <property type="project" value="UniProtKB-UniPathway"/>
</dbReference>
<reference evidence="10 11" key="1">
    <citation type="submission" date="2018-03" db="EMBL/GenBank/DDBJ databases">
        <title>Genomic Encyclopedia of Archaeal and Bacterial Type Strains, Phase II (KMG-II): from individual species to whole genera.</title>
        <authorList>
            <person name="Goeker M."/>
        </authorList>
    </citation>
    <scope>NUCLEOTIDE SEQUENCE [LARGE SCALE GENOMIC DNA]</scope>
    <source>
        <strain evidence="10 11">DSM 28057</strain>
    </source>
</reference>
<keyword evidence="8" id="KW-0456">Lyase</keyword>
<dbReference type="InterPro" id="IPR011060">
    <property type="entry name" value="RibuloseP-bd_barrel"/>
</dbReference>
<comment type="pathway">
    <text evidence="2">Amino-acid biosynthesis; L-tryptophan biosynthesis; L-tryptophan from chorismate: step 4/5.</text>
</comment>
<keyword evidence="4" id="KW-0028">Amino-acid biosynthesis</keyword>
<dbReference type="Pfam" id="PF00218">
    <property type="entry name" value="IGPS"/>
    <property type="match status" value="1"/>
</dbReference>
<dbReference type="SUPFAM" id="SSF51366">
    <property type="entry name" value="Ribulose-phoshate binding barrel"/>
    <property type="match status" value="1"/>
</dbReference>
<dbReference type="Proteomes" id="UP000240708">
    <property type="component" value="Unassembled WGS sequence"/>
</dbReference>
<evidence type="ECO:0000256" key="1">
    <source>
        <dbReference type="ARBA" id="ARBA00001633"/>
    </source>
</evidence>
<dbReference type="InterPro" id="IPR045186">
    <property type="entry name" value="Indole-3-glycerol_P_synth"/>
</dbReference>
<dbReference type="InterPro" id="IPR013798">
    <property type="entry name" value="Indole-3-glycerol_P_synth_dom"/>
</dbReference>
<evidence type="ECO:0000313" key="11">
    <source>
        <dbReference type="Proteomes" id="UP000240708"/>
    </source>
</evidence>
<keyword evidence="11" id="KW-1185">Reference proteome</keyword>
<dbReference type="InterPro" id="IPR001468">
    <property type="entry name" value="Indole-3-GlycerolPSynthase_CS"/>
</dbReference>
<dbReference type="FunFam" id="3.20.20.70:FF:000024">
    <property type="entry name" value="Indole-3-glycerol phosphate synthase"/>
    <property type="match status" value="1"/>
</dbReference>
<accession>A0A2P8EAI3</accession>
<dbReference type="NCBIfam" id="NF001377">
    <property type="entry name" value="PRK00278.2-4"/>
    <property type="match status" value="1"/>
</dbReference>
<dbReference type="GO" id="GO:0004425">
    <property type="term" value="F:indole-3-glycerol-phosphate synthase activity"/>
    <property type="evidence" value="ECO:0007669"/>
    <property type="project" value="UniProtKB-EC"/>
</dbReference>
<dbReference type="PROSITE" id="PS00614">
    <property type="entry name" value="IGPS"/>
    <property type="match status" value="1"/>
</dbReference>
<dbReference type="GO" id="GO:0004640">
    <property type="term" value="F:phosphoribosylanthranilate isomerase activity"/>
    <property type="evidence" value="ECO:0007669"/>
    <property type="project" value="TreeGrafter"/>
</dbReference>
<evidence type="ECO:0000256" key="6">
    <source>
        <dbReference type="ARBA" id="ARBA00022822"/>
    </source>
</evidence>
<protein>
    <recommendedName>
        <fullName evidence="3">indole-3-glycerol-phosphate synthase</fullName>
        <ecNumber evidence="3">4.1.1.48</ecNumber>
    </recommendedName>
</protein>
<gene>
    <name evidence="10" type="ORF">CLV48_102294</name>
</gene>
<feature type="domain" description="Indole-3-glycerol phosphate synthase" evidence="9">
    <location>
        <begin position="10"/>
        <end position="256"/>
    </location>
</feature>
<comment type="caution">
    <text evidence="10">The sequence shown here is derived from an EMBL/GenBank/DDBJ whole genome shotgun (WGS) entry which is preliminary data.</text>
</comment>
<keyword evidence="5" id="KW-0210">Decarboxylase</keyword>
<dbReference type="Gene3D" id="3.20.20.70">
    <property type="entry name" value="Aldolase class I"/>
    <property type="match status" value="1"/>
</dbReference>
<dbReference type="EC" id="4.1.1.48" evidence="3"/>
<dbReference type="InterPro" id="IPR013785">
    <property type="entry name" value="Aldolase_TIM"/>
</dbReference>
<evidence type="ECO:0000256" key="2">
    <source>
        <dbReference type="ARBA" id="ARBA00004696"/>
    </source>
</evidence>
<evidence type="ECO:0000256" key="7">
    <source>
        <dbReference type="ARBA" id="ARBA00023141"/>
    </source>
</evidence>
<organism evidence="10 11">
    <name type="scientific">Cecembia rubra</name>
    <dbReference type="NCBI Taxonomy" id="1485585"/>
    <lineage>
        <taxon>Bacteria</taxon>
        <taxon>Pseudomonadati</taxon>
        <taxon>Bacteroidota</taxon>
        <taxon>Cytophagia</taxon>
        <taxon>Cytophagales</taxon>
        <taxon>Cyclobacteriaceae</taxon>
        <taxon>Cecembia</taxon>
    </lineage>
</organism>
<evidence type="ECO:0000313" key="10">
    <source>
        <dbReference type="EMBL" id="PSL06478.1"/>
    </source>
</evidence>
<dbReference type="PANTHER" id="PTHR22854:SF2">
    <property type="entry name" value="INDOLE-3-GLYCEROL-PHOSPHATE SYNTHASE"/>
    <property type="match status" value="1"/>
</dbReference>
<keyword evidence="7" id="KW-0057">Aromatic amino acid biosynthesis</keyword>
<dbReference type="CDD" id="cd00331">
    <property type="entry name" value="IGPS"/>
    <property type="match status" value="1"/>
</dbReference>
<sequence>MLNKNLMNILEKIIAYKKTEVAEKSSLVPTKLLEKSIYFDSQVVSMKKYIKRPDKTGIIAEFKRKSPSKGDINTNASVETVTIGYMQAGASALSILTDKEFFGGKNEDLSLARKFNFCPILRKDFIVDEYQIIEAKSIGADCILLIAAALEPKRLKELAAFAHGLGLEVLMEVHDSKELDKSLNEHLDLVGVNNRSLKSFEVSLDTSFGLVERIPSEFLKISESGISHPGTLYELRKAGFDGFLIGENFMKSSRPHQVALNFMNAYRKILKEVGLVQEK</sequence>
<evidence type="ECO:0000256" key="8">
    <source>
        <dbReference type="ARBA" id="ARBA00023239"/>
    </source>
</evidence>
<keyword evidence="6" id="KW-0822">Tryptophan biosynthesis</keyword>
<evidence type="ECO:0000256" key="5">
    <source>
        <dbReference type="ARBA" id="ARBA00022793"/>
    </source>
</evidence>
<evidence type="ECO:0000256" key="3">
    <source>
        <dbReference type="ARBA" id="ARBA00012362"/>
    </source>
</evidence>
<dbReference type="AlphaFoldDB" id="A0A2P8EAI3"/>
<dbReference type="UniPathway" id="UPA00035">
    <property type="reaction ID" value="UER00043"/>
</dbReference>
<name>A0A2P8EAI3_9BACT</name>